<dbReference type="Proteomes" id="UP000011083">
    <property type="component" value="Unassembled WGS sequence"/>
</dbReference>
<evidence type="ECO:0000256" key="3">
    <source>
        <dbReference type="ARBA" id="ARBA00022707"/>
    </source>
</evidence>
<sequence length="624" mass="69132">MGASASTAVAALEQELELLTSDVEFAGDGKAGEEAWQRLFRTIHQLPPKPHLRQSDVEQATHALCLRMTENNAKTKNLHRLVRYAVRLLGKLQLQQEPGPGGGGGTSETTAAAAADGPPPPVEEDPTTLLNALYLVRVFIKHLIETTDARQLLEQLQSDAERGTAQAETAALLVHALMDYCSQQPVGPDIFDTYKESLELLLVLMSTRLYRSFTTATEEDHPFLDACLRYRRANRFARAMLLNYISAPQPAPAAPAQSSDSISTTTAGQAATRSLSQLSLFVLLGLAIHTTPSSFPTLHTNPFRNQLATFRDLYSTAPHGGPMLGEVTWYKERYMRDISLGSLLVVVLVRTVHVTLSKLRDSYLPVHCLAALGNMSMYLDNLHPYAAHRLIKLFEMYSRRHSSLLRRINKGCLAIQDEDSSTATQQRPAALTRSSSFLMLPVADNEVKALKRCRPDLDTARAKLALANAESCLEVVLEILNSCLTNALRANPQLSYALLHDKALFPPYAQHPRFSHLLHNIQAVLHHFEFLLTQAEITEYTTEAILEVIQRGSLTWQSREYPLQFTYEEEENAHHFFAPFLWNTIRQGTAADFAWSPANMQLAALLPSAASRPLDGATAPPPAT</sequence>
<feature type="compositionally biased region" description="Low complexity" evidence="5">
    <location>
        <begin position="107"/>
        <end position="116"/>
    </location>
</feature>
<dbReference type="RefSeq" id="XP_004334323.1">
    <property type="nucleotide sequence ID" value="XM_004334275.1"/>
</dbReference>
<name>L8GGU2_ACACF</name>
<comment type="similarity">
    <text evidence="1">Belongs to the dymeclin family.</text>
</comment>
<feature type="region of interest" description="Disordered" evidence="5">
    <location>
        <begin position="95"/>
        <end position="126"/>
    </location>
</feature>
<evidence type="ECO:0000313" key="6">
    <source>
        <dbReference type="EMBL" id="ELR12310.1"/>
    </source>
</evidence>
<dbReference type="OrthoDB" id="10253409at2759"/>
<reference evidence="6 7" key="1">
    <citation type="journal article" date="2013" name="Genome Biol.">
        <title>Genome of Acanthamoeba castellanii highlights extensive lateral gene transfer and early evolution of tyrosine kinase signaling.</title>
        <authorList>
            <person name="Clarke M."/>
            <person name="Lohan A.J."/>
            <person name="Liu B."/>
            <person name="Lagkouvardos I."/>
            <person name="Roy S."/>
            <person name="Zafar N."/>
            <person name="Bertelli C."/>
            <person name="Schilde C."/>
            <person name="Kianianmomeni A."/>
            <person name="Burglin T.R."/>
            <person name="Frech C."/>
            <person name="Turcotte B."/>
            <person name="Kopec K.O."/>
            <person name="Synnott J.M."/>
            <person name="Choo C."/>
            <person name="Paponov I."/>
            <person name="Finkler A."/>
            <person name="Soon Heng Tan C."/>
            <person name="Hutchins A.P."/>
            <person name="Weinmeier T."/>
            <person name="Rattei T."/>
            <person name="Chu J.S."/>
            <person name="Gimenez G."/>
            <person name="Irimia M."/>
            <person name="Rigden D.J."/>
            <person name="Fitzpatrick D.A."/>
            <person name="Lorenzo-Morales J."/>
            <person name="Bateman A."/>
            <person name="Chiu C.H."/>
            <person name="Tang P."/>
            <person name="Hegemann P."/>
            <person name="Fromm H."/>
            <person name="Raoult D."/>
            <person name="Greub G."/>
            <person name="Miranda-Saavedra D."/>
            <person name="Chen N."/>
            <person name="Nash P."/>
            <person name="Ginger M.L."/>
            <person name="Horn M."/>
            <person name="Schaap P."/>
            <person name="Caler L."/>
            <person name="Loftus B."/>
        </authorList>
    </citation>
    <scope>NUCLEOTIDE SEQUENCE [LARGE SCALE GENOMIC DNA]</scope>
    <source>
        <strain evidence="6 7">Neff</strain>
    </source>
</reference>
<keyword evidence="7" id="KW-1185">Reference proteome</keyword>
<gene>
    <name evidence="6" type="ORF">ACA1_373740</name>
</gene>
<keyword evidence="3" id="KW-0519">Myristate</keyword>
<dbReference type="PANTHER" id="PTHR12895">
    <property type="entry name" value="DYMECLIN"/>
    <property type="match status" value="1"/>
</dbReference>
<dbReference type="EMBL" id="KB008119">
    <property type="protein sequence ID" value="ELR12310.1"/>
    <property type="molecule type" value="Genomic_DNA"/>
</dbReference>
<evidence type="ECO:0000256" key="4">
    <source>
        <dbReference type="ARBA" id="ARBA00023288"/>
    </source>
</evidence>
<dbReference type="GeneID" id="14912810"/>
<dbReference type="AlphaFoldDB" id="L8GGU2"/>
<dbReference type="Pfam" id="PF09742">
    <property type="entry name" value="Dymeclin"/>
    <property type="match status" value="2"/>
</dbReference>
<keyword evidence="4" id="KW-0449">Lipoprotein</keyword>
<dbReference type="KEGG" id="acan:ACA1_373740"/>
<organism evidence="6 7">
    <name type="scientific">Acanthamoeba castellanii (strain ATCC 30010 / Neff)</name>
    <dbReference type="NCBI Taxonomy" id="1257118"/>
    <lineage>
        <taxon>Eukaryota</taxon>
        <taxon>Amoebozoa</taxon>
        <taxon>Discosea</taxon>
        <taxon>Longamoebia</taxon>
        <taxon>Centramoebida</taxon>
        <taxon>Acanthamoebidae</taxon>
        <taxon>Acanthamoeba</taxon>
    </lineage>
</organism>
<dbReference type="STRING" id="1257118.L8GGU2"/>
<dbReference type="GO" id="GO:0005794">
    <property type="term" value="C:Golgi apparatus"/>
    <property type="evidence" value="ECO:0007669"/>
    <property type="project" value="TreeGrafter"/>
</dbReference>
<evidence type="ECO:0000256" key="2">
    <source>
        <dbReference type="ARBA" id="ARBA00015736"/>
    </source>
</evidence>
<dbReference type="VEuPathDB" id="AmoebaDB:ACA1_373740"/>
<accession>L8GGU2</accession>
<dbReference type="PANTHER" id="PTHR12895:SF9">
    <property type="entry name" value="DYMECLIN"/>
    <property type="match status" value="1"/>
</dbReference>
<dbReference type="GO" id="GO:0007030">
    <property type="term" value="P:Golgi organization"/>
    <property type="evidence" value="ECO:0007669"/>
    <property type="project" value="TreeGrafter"/>
</dbReference>
<evidence type="ECO:0000313" key="7">
    <source>
        <dbReference type="Proteomes" id="UP000011083"/>
    </source>
</evidence>
<dbReference type="InterPro" id="IPR019142">
    <property type="entry name" value="Dymeclin"/>
</dbReference>
<evidence type="ECO:0000256" key="1">
    <source>
        <dbReference type="ARBA" id="ARBA00010603"/>
    </source>
</evidence>
<protein>
    <recommendedName>
        <fullName evidence="2">Dymeclin</fullName>
    </recommendedName>
</protein>
<proteinExistence type="inferred from homology"/>
<evidence type="ECO:0000256" key="5">
    <source>
        <dbReference type="SAM" id="MobiDB-lite"/>
    </source>
</evidence>